<sequence>MWKTGRGNADFSVRLVRSTMGESFNSANSTDLFVWSKIATPKVNCFAWRAISGGIPTAAALAVRNVCFGDGMCILCGIEAETTDHLLVSCTFAKSVWWLICVWLQVPIPETFVSVTQLLSFCKNLHVGERRKRVVYAIFLLTMWTIWIARNDKIFNKKLSTAISVLDQVKESSYWWVVKRSRISNLSLENWSGDAALEVI</sequence>
<keyword evidence="3" id="KW-0695">RNA-directed DNA polymerase</keyword>
<dbReference type="GO" id="GO:0003964">
    <property type="term" value="F:RNA-directed DNA polymerase activity"/>
    <property type="evidence" value="ECO:0007669"/>
    <property type="project" value="UniProtKB-KW"/>
</dbReference>
<feature type="transmembrane region" description="Helical" evidence="1">
    <location>
        <begin position="134"/>
        <end position="150"/>
    </location>
</feature>
<proteinExistence type="predicted"/>
<dbReference type="Pfam" id="PF13966">
    <property type="entry name" value="zf-RVT"/>
    <property type="match status" value="1"/>
</dbReference>
<keyword evidence="1" id="KW-0812">Transmembrane</keyword>
<keyword evidence="3" id="KW-0548">Nucleotidyltransferase</keyword>
<dbReference type="Proteomes" id="UP000215914">
    <property type="component" value="Unassembled WGS sequence"/>
</dbReference>
<evidence type="ECO:0000256" key="1">
    <source>
        <dbReference type="SAM" id="Phobius"/>
    </source>
</evidence>
<accession>A0A9K3JT01</accession>
<keyword evidence="1" id="KW-1133">Transmembrane helix</keyword>
<dbReference type="Gramene" id="mRNA:HanXRQr2_Chr01g0011091">
    <property type="protein sequence ID" value="CDS:HanXRQr2_Chr01g0011091.1"/>
    <property type="gene ID" value="HanXRQr2_Chr01g0011091"/>
</dbReference>
<evidence type="ECO:0000313" key="3">
    <source>
        <dbReference type="EMBL" id="KAF5821203.1"/>
    </source>
</evidence>
<organism evidence="3 4">
    <name type="scientific">Helianthus annuus</name>
    <name type="common">Common sunflower</name>
    <dbReference type="NCBI Taxonomy" id="4232"/>
    <lineage>
        <taxon>Eukaryota</taxon>
        <taxon>Viridiplantae</taxon>
        <taxon>Streptophyta</taxon>
        <taxon>Embryophyta</taxon>
        <taxon>Tracheophyta</taxon>
        <taxon>Spermatophyta</taxon>
        <taxon>Magnoliopsida</taxon>
        <taxon>eudicotyledons</taxon>
        <taxon>Gunneridae</taxon>
        <taxon>Pentapetalae</taxon>
        <taxon>asterids</taxon>
        <taxon>campanulids</taxon>
        <taxon>Asterales</taxon>
        <taxon>Asteraceae</taxon>
        <taxon>Asteroideae</taxon>
        <taxon>Heliantheae alliance</taxon>
        <taxon>Heliantheae</taxon>
        <taxon>Helianthus</taxon>
    </lineage>
</organism>
<keyword evidence="3" id="KW-0808">Transferase</keyword>
<reference evidence="3" key="2">
    <citation type="submission" date="2020-06" db="EMBL/GenBank/DDBJ databases">
        <title>Helianthus annuus Genome sequencing and assembly Release 2.</title>
        <authorList>
            <person name="Gouzy J."/>
            <person name="Langlade N."/>
            <person name="Munos S."/>
        </authorList>
    </citation>
    <scope>NUCLEOTIDE SEQUENCE</scope>
    <source>
        <tissue evidence="3">Leaves</tissue>
    </source>
</reference>
<dbReference type="PANTHER" id="PTHR33116:SF78">
    <property type="entry name" value="OS12G0587133 PROTEIN"/>
    <property type="match status" value="1"/>
</dbReference>
<dbReference type="AlphaFoldDB" id="A0A9K3JT01"/>
<gene>
    <name evidence="3" type="ORF">HanXRQr2_Chr01g0011091</name>
</gene>
<evidence type="ECO:0000259" key="2">
    <source>
        <dbReference type="Pfam" id="PF13966"/>
    </source>
</evidence>
<feature type="domain" description="Reverse transcriptase zinc-binding" evidence="2">
    <location>
        <begin position="31"/>
        <end position="97"/>
    </location>
</feature>
<dbReference type="InterPro" id="IPR026960">
    <property type="entry name" value="RVT-Znf"/>
</dbReference>
<dbReference type="PANTHER" id="PTHR33116">
    <property type="entry name" value="REVERSE TRANSCRIPTASE ZINC-BINDING DOMAIN-CONTAINING PROTEIN-RELATED-RELATED"/>
    <property type="match status" value="1"/>
</dbReference>
<protein>
    <submittedName>
        <fullName evidence="3">Reverse transcriptase zinc-binding domain-containing protein</fullName>
    </submittedName>
</protein>
<keyword evidence="1" id="KW-0472">Membrane</keyword>
<comment type="caution">
    <text evidence="3">The sequence shown here is derived from an EMBL/GenBank/DDBJ whole genome shotgun (WGS) entry which is preliminary data.</text>
</comment>
<evidence type="ECO:0000313" key="4">
    <source>
        <dbReference type="Proteomes" id="UP000215914"/>
    </source>
</evidence>
<dbReference type="EMBL" id="MNCJ02000316">
    <property type="protein sequence ID" value="KAF5821203.1"/>
    <property type="molecule type" value="Genomic_DNA"/>
</dbReference>
<reference evidence="3" key="1">
    <citation type="journal article" date="2017" name="Nature">
        <title>The sunflower genome provides insights into oil metabolism, flowering and Asterid evolution.</title>
        <authorList>
            <person name="Badouin H."/>
            <person name="Gouzy J."/>
            <person name="Grassa C.J."/>
            <person name="Murat F."/>
            <person name="Staton S.E."/>
            <person name="Cottret L."/>
            <person name="Lelandais-Briere C."/>
            <person name="Owens G.L."/>
            <person name="Carrere S."/>
            <person name="Mayjonade B."/>
            <person name="Legrand L."/>
            <person name="Gill N."/>
            <person name="Kane N.C."/>
            <person name="Bowers J.E."/>
            <person name="Hubner S."/>
            <person name="Bellec A."/>
            <person name="Berard A."/>
            <person name="Berges H."/>
            <person name="Blanchet N."/>
            <person name="Boniface M.C."/>
            <person name="Brunel D."/>
            <person name="Catrice O."/>
            <person name="Chaidir N."/>
            <person name="Claudel C."/>
            <person name="Donnadieu C."/>
            <person name="Faraut T."/>
            <person name="Fievet G."/>
            <person name="Helmstetter N."/>
            <person name="King M."/>
            <person name="Knapp S.J."/>
            <person name="Lai Z."/>
            <person name="Le Paslier M.C."/>
            <person name="Lippi Y."/>
            <person name="Lorenzon L."/>
            <person name="Mandel J.R."/>
            <person name="Marage G."/>
            <person name="Marchand G."/>
            <person name="Marquand E."/>
            <person name="Bret-Mestries E."/>
            <person name="Morien E."/>
            <person name="Nambeesan S."/>
            <person name="Nguyen T."/>
            <person name="Pegot-Espagnet P."/>
            <person name="Pouilly N."/>
            <person name="Raftis F."/>
            <person name="Sallet E."/>
            <person name="Schiex T."/>
            <person name="Thomas J."/>
            <person name="Vandecasteele C."/>
            <person name="Vares D."/>
            <person name="Vear F."/>
            <person name="Vautrin S."/>
            <person name="Crespi M."/>
            <person name="Mangin B."/>
            <person name="Burke J.M."/>
            <person name="Salse J."/>
            <person name="Munos S."/>
            <person name="Vincourt P."/>
            <person name="Rieseberg L.H."/>
            <person name="Langlade N.B."/>
        </authorList>
    </citation>
    <scope>NUCLEOTIDE SEQUENCE</scope>
    <source>
        <tissue evidence="3">Leaves</tissue>
    </source>
</reference>
<name>A0A9K3JT01_HELAN</name>
<keyword evidence="4" id="KW-1185">Reference proteome</keyword>